<evidence type="ECO:0000256" key="11">
    <source>
        <dbReference type="ARBA" id="ARBA00022989"/>
    </source>
</evidence>
<dbReference type="InterPro" id="IPR023395">
    <property type="entry name" value="MCP_dom_sf"/>
</dbReference>
<dbReference type="Gene3D" id="2.160.20.10">
    <property type="entry name" value="Single-stranded right-handed beta-helix, Pectin lyase-like"/>
    <property type="match status" value="1"/>
</dbReference>
<evidence type="ECO:0000256" key="12">
    <source>
        <dbReference type="ARBA" id="ARBA00023085"/>
    </source>
</evidence>
<dbReference type="PRINTS" id="PR00927">
    <property type="entry name" value="ADPTRNSLCASE"/>
</dbReference>
<evidence type="ECO:0000256" key="3">
    <source>
        <dbReference type="ARBA" id="ARBA00005184"/>
    </source>
</evidence>
<keyword evidence="13 16" id="KW-0472">Membrane</keyword>
<feature type="transmembrane region" description="Helical" evidence="19">
    <location>
        <begin position="1111"/>
        <end position="1130"/>
    </location>
</feature>
<keyword evidence="10" id="KW-0378">Hydrolase</keyword>
<evidence type="ECO:0000256" key="7">
    <source>
        <dbReference type="ARBA" id="ARBA00022574"/>
    </source>
</evidence>
<dbReference type="InterPro" id="IPR015943">
    <property type="entry name" value="WD40/YVTN_repeat-like_dom_sf"/>
</dbReference>
<feature type="active site" evidence="17">
    <location>
        <position position="640"/>
    </location>
</feature>
<feature type="region of interest" description="Disordered" evidence="18">
    <location>
        <begin position="255"/>
        <end position="310"/>
    </location>
</feature>
<dbReference type="Gene3D" id="1.50.40.10">
    <property type="entry name" value="Mitochondrial carrier domain"/>
    <property type="match status" value="1"/>
</dbReference>
<keyword evidence="7 15" id="KW-0853">WD repeat</keyword>
<dbReference type="UniPathway" id="UPA00545">
    <property type="reaction ID" value="UER00823"/>
</dbReference>
<dbReference type="GO" id="GO:0003714">
    <property type="term" value="F:transcription corepressor activity"/>
    <property type="evidence" value="ECO:0007669"/>
    <property type="project" value="InterPro"/>
</dbReference>
<comment type="catalytic activity">
    <reaction evidence="14">
        <text>ADP(in) + ATP(out) = ADP(out) + ATP(in)</text>
        <dbReference type="Rhea" id="RHEA:34999"/>
        <dbReference type="ChEBI" id="CHEBI:30616"/>
        <dbReference type="ChEBI" id="CHEBI:456216"/>
    </reaction>
    <physiologicalReaction direction="left-to-right" evidence="14">
        <dbReference type="Rhea" id="RHEA:35000"/>
    </physiologicalReaction>
</comment>
<dbReference type="InterPro" id="IPR011050">
    <property type="entry name" value="Pectin_lyase_fold/virulence"/>
</dbReference>
<evidence type="ECO:0000256" key="9">
    <source>
        <dbReference type="ARBA" id="ARBA00022737"/>
    </source>
</evidence>
<proteinExistence type="inferred from homology"/>
<comment type="similarity">
    <text evidence="4">Belongs to the mitochondrial carrier (TC 2.A.29) family.</text>
</comment>
<evidence type="ECO:0000256" key="13">
    <source>
        <dbReference type="ARBA" id="ARBA00023136"/>
    </source>
</evidence>
<dbReference type="GO" id="GO:0005743">
    <property type="term" value="C:mitochondrial inner membrane"/>
    <property type="evidence" value="ECO:0007669"/>
    <property type="project" value="InterPro"/>
</dbReference>
<dbReference type="GO" id="GO:0042545">
    <property type="term" value="P:cell wall modification"/>
    <property type="evidence" value="ECO:0007669"/>
    <property type="project" value="InterPro"/>
</dbReference>
<dbReference type="GO" id="GO:0005471">
    <property type="term" value="F:ATP:ADP antiporter activity"/>
    <property type="evidence" value="ECO:0007669"/>
    <property type="project" value="InterPro"/>
</dbReference>
<evidence type="ECO:0000259" key="20">
    <source>
        <dbReference type="Pfam" id="PF01095"/>
    </source>
</evidence>
<dbReference type="InterPro" id="IPR006594">
    <property type="entry name" value="LisH"/>
</dbReference>
<evidence type="ECO:0000256" key="15">
    <source>
        <dbReference type="PROSITE-ProRule" id="PRU00221"/>
    </source>
</evidence>
<evidence type="ECO:0000256" key="1">
    <source>
        <dbReference type="ARBA" id="ARBA00004141"/>
    </source>
</evidence>
<comment type="caution">
    <text evidence="21">The sequence shown here is derived from an EMBL/GenBank/DDBJ whole genome shotgun (WGS) entry which is preliminary data.</text>
</comment>
<keyword evidence="22" id="KW-1185">Reference proteome</keyword>
<dbReference type="Pfam" id="PF00400">
    <property type="entry name" value="WD40"/>
    <property type="match status" value="4"/>
</dbReference>
<dbReference type="PROSITE" id="PS50920">
    <property type="entry name" value="SOLCAR"/>
    <property type="match status" value="3"/>
</dbReference>
<dbReference type="Pfam" id="PF08513">
    <property type="entry name" value="LisH"/>
    <property type="match status" value="1"/>
</dbReference>
<dbReference type="PROSITE" id="PS00503">
    <property type="entry name" value="PECTINESTERASE_2"/>
    <property type="match status" value="1"/>
</dbReference>
<dbReference type="InterPro" id="IPR044716">
    <property type="entry name" value="LEUNIG-like"/>
</dbReference>
<dbReference type="GO" id="GO:0030599">
    <property type="term" value="F:pectinesterase activity"/>
    <property type="evidence" value="ECO:0007669"/>
    <property type="project" value="InterPro"/>
</dbReference>
<keyword evidence="5" id="KW-0813">Transport</keyword>
<dbReference type="PANTHER" id="PTHR44376:SF8">
    <property type="entry name" value="TRANSCRIPTIONAL COREPRESSOR LEUNIG-LIKE"/>
    <property type="match status" value="1"/>
</dbReference>
<dbReference type="Pfam" id="PF00153">
    <property type="entry name" value="Mito_carr"/>
    <property type="match status" value="3"/>
</dbReference>
<evidence type="ECO:0000256" key="17">
    <source>
        <dbReference type="PROSITE-ProRule" id="PRU10040"/>
    </source>
</evidence>
<dbReference type="SMART" id="SM00667">
    <property type="entry name" value="LisH"/>
    <property type="match status" value="1"/>
</dbReference>
<protein>
    <submittedName>
        <fullName evidence="21">Transcriptional corepressor LEUNIG-like isoform X3</fullName>
    </submittedName>
</protein>
<dbReference type="InterPro" id="IPR033131">
    <property type="entry name" value="Pectinesterase_Asp_AS"/>
</dbReference>
<evidence type="ECO:0000256" key="10">
    <source>
        <dbReference type="ARBA" id="ARBA00022801"/>
    </source>
</evidence>
<dbReference type="PROSITE" id="PS50082">
    <property type="entry name" value="WD_REPEATS_2"/>
    <property type="match status" value="2"/>
</dbReference>
<evidence type="ECO:0000256" key="6">
    <source>
        <dbReference type="ARBA" id="ARBA00022512"/>
    </source>
</evidence>
<dbReference type="SUPFAM" id="SSF103506">
    <property type="entry name" value="Mitochondrial carrier"/>
    <property type="match status" value="1"/>
</dbReference>
<dbReference type="InterPro" id="IPR018108">
    <property type="entry name" value="MCP_transmembrane"/>
</dbReference>
<sequence length="1161" mass="130084">MGSVDEFWDAEKMLDLYVHDYMVKKNMHKAAETFKEEADVGNHPVVIDSPEGFLNEWWSIFYDVYAHRQMEHQETKAQASAKTVQMTGTEQRSIHSIVSSEHKNKQRLGMLPLDADLYRTLGQQASSALAARIYEGEHCRHPTQNIDANLQLLDIHRFNVSKLMPTSSRHSNQQTSNENPHQSVRGAIFDFSFRRPISVDPNPYRLHDSSGPFEPGINNGVNPLPLSGRPVNLQMLTAQHQYQLLARALTCTPGHPMLTRPEDRDITDGPTKSESSSKDRQIVRKRKTLSNLSTGEKVSKSTEDDKPLGDHVDSFCTREEDHVDSKDDPFSALNCSTTACDKNEPKSFTFKEVGCLHSSRSKVFCCHFSSNGKILASAGHEKKVRICNMETFNFIDTSEEHSHLITDVRFKPSSTIFATSSFDQTVQIWDAARTRKSLVKLLGHSEQVMSLDFHPRKLDLLCSCDSNDEIRLWNVNRGACIQVLKGATKQVRFQPLFGKMLGTAAGNNINVMDVETNNVRLQLKGHAKEVLSICWDTTGEYIASVSEDSARLWSLVSGGKCTRELCSNGNQFQSCTFHPRFPKLLIIGGYQGKKTVQVVVIFCQTSLRSTYATGLRTKKPSVVHSNRQFYINCYIAGTVDFINGAAVLQDCDIHGREPNSGQKKMVTAQGPNQNTGIMIQRVCSSYALSYFLVTTESTDSAFSSSPAQFFLRVSFGVLAETETSLLDGGRLWYWYCSSGYKYKAKKYFELNWLQEIKMSGRRVDGSKHPSVVEKIHGQPNLFTKYFSSKSFASGIQFQCSGRPYLNGGQWGPLLLASQRTSSVVIPPQVLVGQPTEKRNVSIIAKFFPVFSTIANMTAAAPIGRVNFLIQNQNEMIKSGRLLEPYKGKLNCFTRVIKNEGIISLWRGNGLDVIRYVYGVVVNRAFESHLKSIRRFYKIDKDGFWKWFASVSLAGALASATYSFFTHPLYYAQTRLTNDIKPSRESKRQFNGLVDVCKKTIRSDGIAGLYRGYNVSVLEKILHSWAFIGITKATNAGLFLGLLGLQNDWAANRFLLEGTILAASLATYPMSTLCRRMMMTCGEGVKYKSSLDAYSQILKKEGFASLYKGVDAYILLCTVRFGLMVVTYCVLKWLASSKKDRSGGGDQSSSIMIDIKWKTSTG</sequence>
<dbReference type="CDD" id="cd00200">
    <property type="entry name" value="WD40"/>
    <property type="match status" value="1"/>
</dbReference>
<feature type="repeat" description="Solcar" evidence="16">
    <location>
        <begin position="839"/>
        <end position="932"/>
    </location>
</feature>
<dbReference type="InParanoid" id="A0A7J7D7R4"/>
<keyword evidence="6" id="KW-0134">Cell wall</keyword>
<dbReference type="InterPro" id="IPR012334">
    <property type="entry name" value="Pectin_lyas_fold"/>
</dbReference>
<dbReference type="SMART" id="SM00320">
    <property type="entry name" value="WD40"/>
    <property type="match status" value="6"/>
</dbReference>
<dbReference type="PANTHER" id="PTHR44376">
    <property type="entry name" value="TRANSCRIPTIONAL REGULATOR OF FILAMENTOUS GROWTH FLO8"/>
    <property type="match status" value="1"/>
</dbReference>
<dbReference type="PROSITE" id="PS50896">
    <property type="entry name" value="LISH"/>
    <property type="match status" value="1"/>
</dbReference>
<dbReference type="PROSITE" id="PS00678">
    <property type="entry name" value="WD_REPEATS_1"/>
    <property type="match status" value="1"/>
</dbReference>
<dbReference type="AlphaFoldDB" id="A0A7J7D7R4"/>
<keyword evidence="6" id="KW-0964">Secreted</keyword>
<feature type="repeat" description="WD" evidence="15">
    <location>
        <begin position="398"/>
        <end position="439"/>
    </location>
</feature>
<evidence type="ECO:0000256" key="5">
    <source>
        <dbReference type="ARBA" id="ARBA00022448"/>
    </source>
</evidence>
<dbReference type="InterPro" id="IPR001680">
    <property type="entry name" value="WD40_rpt"/>
</dbReference>
<keyword evidence="8 16" id="KW-0812">Transmembrane</keyword>
<name>A0A7J7D7R4_TRIWF</name>
<evidence type="ECO:0000313" key="21">
    <source>
        <dbReference type="EMBL" id="KAF5742289.1"/>
    </source>
</evidence>
<accession>A0A7J7D7R4</accession>
<dbReference type="GO" id="GO:0140021">
    <property type="term" value="P:mitochondrial ADP transmembrane transport"/>
    <property type="evidence" value="ECO:0007669"/>
    <property type="project" value="InterPro"/>
</dbReference>
<dbReference type="GO" id="GO:0045490">
    <property type="term" value="P:pectin catabolic process"/>
    <property type="evidence" value="ECO:0007669"/>
    <property type="project" value="UniProtKB-UniPathway"/>
</dbReference>
<keyword evidence="9" id="KW-0677">Repeat</keyword>
<comment type="pathway">
    <text evidence="3">Glycan metabolism; pectin degradation; 2-dehydro-3-deoxy-D-gluconate from pectin: step 1/5.</text>
</comment>
<evidence type="ECO:0000313" key="22">
    <source>
        <dbReference type="Proteomes" id="UP000593562"/>
    </source>
</evidence>
<evidence type="ECO:0000256" key="14">
    <source>
        <dbReference type="ARBA" id="ARBA00024143"/>
    </source>
</evidence>
<feature type="transmembrane region" description="Helical" evidence="19">
    <location>
        <begin position="1020"/>
        <end position="1041"/>
    </location>
</feature>
<evidence type="ECO:0000256" key="18">
    <source>
        <dbReference type="SAM" id="MobiDB-lite"/>
    </source>
</evidence>
<keyword evidence="11 19" id="KW-1133">Transmembrane helix</keyword>
<evidence type="ECO:0000256" key="2">
    <source>
        <dbReference type="ARBA" id="ARBA00004191"/>
    </source>
</evidence>
<dbReference type="Pfam" id="PF01095">
    <property type="entry name" value="Pectinesterase"/>
    <property type="match status" value="1"/>
</dbReference>
<feature type="transmembrane region" description="Helical" evidence="19">
    <location>
        <begin position="1053"/>
        <end position="1069"/>
    </location>
</feature>
<dbReference type="Proteomes" id="UP000593562">
    <property type="component" value="Unassembled WGS sequence"/>
</dbReference>
<dbReference type="InterPro" id="IPR002067">
    <property type="entry name" value="MCP"/>
</dbReference>
<reference evidence="21 22" key="1">
    <citation type="journal article" date="2020" name="Nat. Commun.">
        <title>Genome of Tripterygium wilfordii and identification of cytochrome P450 involved in triptolide biosynthesis.</title>
        <authorList>
            <person name="Tu L."/>
            <person name="Su P."/>
            <person name="Zhang Z."/>
            <person name="Gao L."/>
            <person name="Wang J."/>
            <person name="Hu T."/>
            <person name="Zhou J."/>
            <person name="Zhang Y."/>
            <person name="Zhao Y."/>
            <person name="Liu Y."/>
            <person name="Song Y."/>
            <person name="Tong Y."/>
            <person name="Lu Y."/>
            <person name="Yang J."/>
            <person name="Xu C."/>
            <person name="Jia M."/>
            <person name="Peters R.J."/>
            <person name="Huang L."/>
            <person name="Gao W."/>
        </authorList>
    </citation>
    <scope>NUCLEOTIDE SEQUENCE [LARGE SCALE GENOMIC DNA]</scope>
    <source>
        <strain evidence="22">cv. XIE 37</strain>
        <tissue evidence="21">Leaf</tissue>
    </source>
</reference>
<feature type="compositionally biased region" description="Basic and acidic residues" evidence="18">
    <location>
        <begin position="297"/>
        <end position="310"/>
    </location>
</feature>
<dbReference type="SUPFAM" id="SSF51126">
    <property type="entry name" value="Pectin lyase-like"/>
    <property type="match status" value="1"/>
</dbReference>
<feature type="transmembrane region" description="Helical" evidence="19">
    <location>
        <begin position="846"/>
        <end position="869"/>
    </location>
</feature>
<feature type="domain" description="Pectinesterase catalytic" evidence="20">
    <location>
        <begin position="592"/>
        <end position="685"/>
    </location>
</feature>
<evidence type="ECO:0000256" key="16">
    <source>
        <dbReference type="PROSITE-ProRule" id="PRU00282"/>
    </source>
</evidence>
<dbReference type="InterPro" id="IPR000070">
    <property type="entry name" value="Pectinesterase_cat"/>
</dbReference>
<feature type="repeat" description="Solcar" evidence="16">
    <location>
        <begin position="1051"/>
        <end position="1133"/>
    </location>
</feature>
<keyword evidence="12" id="KW-0063">Aspartyl esterase</keyword>
<organism evidence="21 22">
    <name type="scientific">Tripterygium wilfordii</name>
    <name type="common">Thunder God vine</name>
    <dbReference type="NCBI Taxonomy" id="458696"/>
    <lineage>
        <taxon>Eukaryota</taxon>
        <taxon>Viridiplantae</taxon>
        <taxon>Streptophyta</taxon>
        <taxon>Embryophyta</taxon>
        <taxon>Tracheophyta</taxon>
        <taxon>Spermatophyta</taxon>
        <taxon>Magnoliopsida</taxon>
        <taxon>eudicotyledons</taxon>
        <taxon>Gunneridae</taxon>
        <taxon>Pentapetalae</taxon>
        <taxon>rosids</taxon>
        <taxon>fabids</taxon>
        <taxon>Celastrales</taxon>
        <taxon>Celastraceae</taxon>
        <taxon>Tripterygium</taxon>
    </lineage>
</organism>
<evidence type="ECO:0000256" key="8">
    <source>
        <dbReference type="ARBA" id="ARBA00022692"/>
    </source>
</evidence>
<dbReference type="EMBL" id="JAAARO010000009">
    <property type="protein sequence ID" value="KAF5742289.1"/>
    <property type="molecule type" value="Genomic_DNA"/>
</dbReference>
<gene>
    <name evidence="21" type="ORF">HS088_TW09G00333</name>
</gene>
<feature type="repeat" description="Solcar" evidence="16">
    <location>
        <begin position="945"/>
        <end position="1036"/>
    </location>
</feature>
<dbReference type="PROSITE" id="PS50294">
    <property type="entry name" value="WD_REPEATS_REGION"/>
    <property type="match status" value="2"/>
</dbReference>
<dbReference type="Gene3D" id="2.130.10.10">
    <property type="entry name" value="YVTN repeat-like/Quinoprotein amine dehydrogenase"/>
    <property type="match status" value="2"/>
</dbReference>
<comment type="subcellular location">
    <subcellularLocation>
        <location evidence="1">Membrane</location>
        <topology evidence="1">Multi-pass membrane protein</topology>
    </subcellularLocation>
    <subcellularLocation>
        <location evidence="2">Secreted</location>
        <location evidence="2">Cell wall</location>
    </subcellularLocation>
</comment>
<feature type="repeat" description="WD" evidence="15">
    <location>
        <begin position="441"/>
        <end position="483"/>
    </location>
</feature>
<dbReference type="SUPFAM" id="SSF50978">
    <property type="entry name" value="WD40 repeat-like"/>
    <property type="match status" value="1"/>
</dbReference>
<dbReference type="InterPro" id="IPR019775">
    <property type="entry name" value="WD40_repeat_CS"/>
</dbReference>
<dbReference type="InterPro" id="IPR036322">
    <property type="entry name" value="WD40_repeat_dom_sf"/>
</dbReference>
<feature type="transmembrane region" description="Helical" evidence="19">
    <location>
        <begin position="943"/>
        <end position="964"/>
    </location>
</feature>
<dbReference type="InterPro" id="IPR002113">
    <property type="entry name" value="ADT_euk_type"/>
</dbReference>
<evidence type="ECO:0000256" key="19">
    <source>
        <dbReference type="SAM" id="Phobius"/>
    </source>
</evidence>
<evidence type="ECO:0000256" key="4">
    <source>
        <dbReference type="ARBA" id="ARBA00006375"/>
    </source>
</evidence>
<dbReference type="PRINTS" id="PR00926">
    <property type="entry name" value="MITOCARRIER"/>
</dbReference>
<dbReference type="GO" id="GO:1990544">
    <property type="term" value="P:mitochondrial ATP transmembrane transport"/>
    <property type="evidence" value="ECO:0007669"/>
    <property type="project" value="InterPro"/>
</dbReference>